<proteinExistence type="predicted"/>
<reference evidence="2" key="1">
    <citation type="journal article" date="2019" name="Int. J. Syst. Evol. Microbiol.">
        <title>The Global Catalogue of Microorganisms (GCM) 10K type strain sequencing project: providing services to taxonomists for standard genome sequencing and annotation.</title>
        <authorList>
            <consortium name="The Broad Institute Genomics Platform"/>
            <consortium name="The Broad Institute Genome Sequencing Center for Infectious Disease"/>
            <person name="Wu L."/>
            <person name="Ma J."/>
        </authorList>
    </citation>
    <scope>NUCLEOTIDE SEQUENCE [LARGE SCALE GENOMIC DNA]</scope>
    <source>
        <strain evidence="2">JCM 18298</strain>
    </source>
</reference>
<evidence type="ECO:0000313" key="2">
    <source>
        <dbReference type="Proteomes" id="UP001500603"/>
    </source>
</evidence>
<protein>
    <recommendedName>
        <fullName evidence="3">Secreted protein</fullName>
    </recommendedName>
</protein>
<sequence length="191" mass="21155">MSRLRVLLVLFVIAAIGIGGMFVWKRVFGTTVDRRVELGGIVCDVGGKVTNTADYRSGPSPHGLVVFLDKDSTYSEKPVKDTGSEGPLRAAQRDKQIADIQLVACVDRDSEQALGRSCDFDGGTSLPVYRPRYHVRVYESKTHRKVSDQFIDAQSEAEFTCPTLYFDEGERKIQVDPDYPALAALLTPLVR</sequence>
<dbReference type="EMBL" id="BAABJM010000003">
    <property type="protein sequence ID" value="GAA5058379.1"/>
    <property type="molecule type" value="Genomic_DNA"/>
</dbReference>
<accession>A0ABP9KGD1</accession>
<name>A0ABP9KGD1_9NOCA</name>
<evidence type="ECO:0008006" key="3">
    <source>
        <dbReference type="Google" id="ProtNLM"/>
    </source>
</evidence>
<dbReference type="Proteomes" id="UP001500603">
    <property type="component" value="Unassembled WGS sequence"/>
</dbReference>
<organism evidence="1 2">
    <name type="scientific">Nocardia callitridis</name>
    <dbReference type="NCBI Taxonomy" id="648753"/>
    <lineage>
        <taxon>Bacteria</taxon>
        <taxon>Bacillati</taxon>
        <taxon>Actinomycetota</taxon>
        <taxon>Actinomycetes</taxon>
        <taxon>Mycobacteriales</taxon>
        <taxon>Nocardiaceae</taxon>
        <taxon>Nocardia</taxon>
    </lineage>
</organism>
<gene>
    <name evidence="1" type="ORF">GCM10023318_37620</name>
</gene>
<keyword evidence="2" id="KW-1185">Reference proteome</keyword>
<comment type="caution">
    <text evidence="1">The sequence shown here is derived from an EMBL/GenBank/DDBJ whole genome shotgun (WGS) entry which is preliminary data.</text>
</comment>
<dbReference type="RefSeq" id="WP_345496843.1">
    <property type="nucleotide sequence ID" value="NZ_BAABJM010000003.1"/>
</dbReference>
<evidence type="ECO:0000313" key="1">
    <source>
        <dbReference type="EMBL" id="GAA5058379.1"/>
    </source>
</evidence>